<dbReference type="SUPFAM" id="SSF82693">
    <property type="entry name" value="Multidrug efflux transporter AcrB pore domain, PN1, PN2, PC1 and PC2 subdomains"/>
    <property type="match status" value="3"/>
</dbReference>
<proteinExistence type="predicted"/>
<feature type="transmembrane region" description="Helical" evidence="2">
    <location>
        <begin position="385"/>
        <end position="404"/>
    </location>
</feature>
<keyword evidence="4" id="KW-1185">Reference proteome</keyword>
<protein>
    <submittedName>
        <fullName evidence="3">Multidrug efflux pump subunit AcrB</fullName>
    </submittedName>
</protein>
<dbReference type="GO" id="GO:0042910">
    <property type="term" value="F:xenobiotic transmembrane transporter activity"/>
    <property type="evidence" value="ECO:0007669"/>
    <property type="project" value="TreeGrafter"/>
</dbReference>
<dbReference type="STRING" id="1121117.SAMN02745977_00199"/>
<dbReference type="PRINTS" id="PR00702">
    <property type="entry name" value="ACRIFLAVINRP"/>
</dbReference>
<organism evidence="3 4">
    <name type="scientific">Brachymonas denitrificans DSM 15123</name>
    <dbReference type="NCBI Taxonomy" id="1121117"/>
    <lineage>
        <taxon>Bacteria</taxon>
        <taxon>Pseudomonadati</taxon>
        <taxon>Pseudomonadota</taxon>
        <taxon>Betaproteobacteria</taxon>
        <taxon>Burkholderiales</taxon>
        <taxon>Comamonadaceae</taxon>
        <taxon>Brachymonas</taxon>
    </lineage>
</organism>
<feature type="compositionally biased region" description="Low complexity" evidence="1">
    <location>
        <begin position="1112"/>
        <end position="1130"/>
    </location>
</feature>
<accession>A0A1H8D7Y6</accession>
<name>A0A1H8D7Y6_9BURK</name>
<dbReference type="SUPFAM" id="SSF82866">
    <property type="entry name" value="Multidrug efflux transporter AcrB transmembrane domain"/>
    <property type="match status" value="2"/>
</dbReference>
<dbReference type="PANTHER" id="PTHR32063">
    <property type="match status" value="1"/>
</dbReference>
<dbReference type="Gene3D" id="3.30.70.1430">
    <property type="entry name" value="Multidrug efflux transporter AcrB pore domain"/>
    <property type="match status" value="2"/>
</dbReference>
<keyword evidence="2" id="KW-0812">Transmembrane</keyword>
<dbReference type="InterPro" id="IPR001036">
    <property type="entry name" value="Acrflvin-R"/>
</dbReference>
<dbReference type="Gene3D" id="3.30.70.1440">
    <property type="entry name" value="Multidrug efflux transporter AcrB pore domain"/>
    <property type="match status" value="1"/>
</dbReference>
<dbReference type="EMBL" id="FOCW01000001">
    <property type="protein sequence ID" value="SEN02708.1"/>
    <property type="molecule type" value="Genomic_DNA"/>
</dbReference>
<dbReference type="InterPro" id="IPR027463">
    <property type="entry name" value="AcrB_DN_DC_subdom"/>
</dbReference>
<gene>
    <name evidence="3" type="ORF">SAMN02745977_00199</name>
</gene>
<feature type="transmembrane region" description="Helical" evidence="2">
    <location>
        <begin position="585"/>
        <end position="608"/>
    </location>
</feature>
<dbReference type="Proteomes" id="UP000199531">
    <property type="component" value="Unassembled WGS sequence"/>
</dbReference>
<keyword evidence="2" id="KW-0472">Membrane</keyword>
<feature type="transmembrane region" description="Helical" evidence="2">
    <location>
        <begin position="515"/>
        <end position="538"/>
    </location>
</feature>
<dbReference type="Gene3D" id="3.30.2090.10">
    <property type="entry name" value="Multidrug efflux transporter AcrB TolC docking domain, DN and DC subdomains"/>
    <property type="match status" value="2"/>
</dbReference>
<keyword evidence="2" id="KW-1133">Transmembrane helix</keyword>
<evidence type="ECO:0000313" key="4">
    <source>
        <dbReference type="Proteomes" id="UP000199531"/>
    </source>
</evidence>
<sequence length="1130" mass="120290">MSEQHRTPPTDTASATRMGVSGRIAAFFQSAQITPLLALVAFLLGVFAVLVTPREEEPQIDVTMANVIVPFPGAAVKDVESLVATPAEQVLSQMTGVEHVMSVSRPGVAVLTVQFKVGVKRNDALVRLYDTVGANADWLPPGLGVLSPIIKPKGIDDVPIVALTLYTKRTDSGSFDLERVAHSIEADIKRVPGTREVSTIGGPGHAIMVEIDPARLSAAGLTVHDLRNALQSANFGLPLGDLISGNQAVAIESGPYLRNADDVAELLVGAPGGKPVFLKDVATIRDGTPPPARYVWYGEPAKAGATAAEGAAAPAQGASAAGPTGVEYPAVTIAVTKKPGENAIDVANAVMERVDQLRNTVIPADVYVEETRNYGETANDKATKLIQKLLFATLSVVALVFIALGRREAAIVGTAVVLTLTATLFASWAWGFTLNRVSLFALIFSIGILVDDAIVVVENIHRHQQLYPGKSLREIIPGAVDEVGGPTILATFTVIAALLPMAFVSGLMGPYMSPIPINASMGMLLSLAIAFVVTPWLARLWMKATHTDDHGKAAGHGLAGKLDPLFRKVFNPLLHPQSGKRNRRLLGLGVAGLIVLSVLLPVAGLVVLKMLPFDNKSEFQVVVDMPAGTPLEKTAAVMHELGAHLATIPEVKNYQAYAGTASPINFNGLVRQYYLRTASEMGDIQVNLVDAKHRDDQSHVIATRVRPGLQDIGKRHGANVKVVEVPPGPPVLSPIVAEVYGPEAEGRQQVVKALRKVFASTANVVDVDDTTSVAAPKVELIVDRRKAAQLGVPQQAIVATLRTGLSGDAATFLHDQSRYAVPTQIQLPAEAMGSLDALLQLSVRTGAGTLVPIRELVTVSDSVREQPSFHKDLLPVSFVMGDMAGEVDSPLYGMFKMRGELDKIQTPNGGKLDEYFITQPQDPYRNYAVKWDGEWQITYETFRDMGAAYAVGLILIYLLVVAQFGSYLVPLIIMAPIPLTIIGVMPGHALLGAQYTATSMIGMIALAGIIVRNSILLVDFINLQVKEGVPFEEAIVKSAITRAQPIMLTGLAAMIGAFFILDDPIFNGLAISLIFGIFVSTILTLVVIPMLYYVAYRKQYSQHGNPPEAGNPVAVASPPAEPAAGPGTPA</sequence>
<feature type="transmembrane region" description="Helical" evidence="2">
    <location>
        <begin position="971"/>
        <end position="991"/>
    </location>
</feature>
<evidence type="ECO:0000256" key="2">
    <source>
        <dbReference type="SAM" id="Phobius"/>
    </source>
</evidence>
<feature type="region of interest" description="Disordered" evidence="1">
    <location>
        <begin position="1106"/>
        <end position="1130"/>
    </location>
</feature>
<feature type="transmembrane region" description="Helical" evidence="2">
    <location>
        <begin position="997"/>
        <end position="1018"/>
    </location>
</feature>
<evidence type="ECO:0000313" key="3">
    <source>
        <dbReference type="EMBL" id="SEN02708.1"/>
    </source>
</evidence>
<dbReference type="GO" id="GO:0005886">
    <property type="term" value="C:plasma membrane"/>
    <property type="evidence" value="ECO:0007669"/>
    <property type="project" value="TreeGrafter"/>
</dbReference>
<dbReference type="Gene3D" id="3.30.70.1320">
    <property type="entry name" value="Multidrug efflux transporter AcrB pore domain like"/>
    <property type="match status" value="1"/>
</dbReference>
<feature type="transmembrane region" description="Helical" evidence="2">
    <location>
        <begin position="1073"/>
        <end position="1095"/>
    </location>
</feature>
<feature type="transmembrane region" description="Helical" evidence="2">
    <location>
        <begin position="946"/>
        <end position="964"/>
    </location>
</feature>
<dbReference type="PANTHER" id="PTHR32063:SF16">
    <property type="entry name" value="CATION EFFLUX SYSTEM (ACRB_ACRD_ACRF FAMILY)"/>
    <property type="match status" value="1"/>
</dbReference>
<evidence type="ECO:0000256" key="1">
    <source>
        <dbReference type="SAM" id="MobiDB-lite"/>
    </source>
</evidence>
<dbReference type="Gene3D" id="1.20.1640.10">
    <property type="entry name" value="Multidrug efflux transporter AcrB transmembrane domain"/>
    <property type="match status" value="2"/>
</dbReference>
<dbReference type="AlphaFoldDB" id="A0A1H8D7Y6"/>
<feature type="transmembrane region" description="Helical" evidence="2">
    <location>
        <begin position="33"/>
        <end position="51"/>
    </location>
</feature>
<dbReference type="SUPFAM" id="SSF82714">
    <property type="entry name" value="Multidrug efflux transporter AcrB TolC docking domain, DN and DC subdomains"/>
    <property type="match status" value="2"/>
</dbReference>
<reference evidence="3 4" key="1">
    <citation type="submission" date="2016-10" db="EMBL/GenBank/DDBJ databases">
        <authorList>
            <person name="de Groot N.N."/>
        </authorList>
    </citation>
    <scope>NUCLEOTIDE SEQUENCE [LARGE SCALE GENOMIC DNA]</scope>
    <source>
        <strain evidence="3 4">DSM 15123</strain>
    </source>
</reference>
<feature type="transmembrane region" description="Helical" evidence="2">
    <location>
        <begin position="411"/>
        <end position="431"/>
    </location>
</feature>
<feature type="transmembrane region" description="Helical" evidence="2">
    <location>
        <begin position="478"/>
        <end position="503"/>
    </location>
</feature>
<feature type="transmembrane region" description="Helical" evidence="2">
    <location>
        <begin position="1039"/>
        <end position="1061"/>
    </location>
</feature>
<dbReference type="Pfam" id="PF00873">
    <property type="entry name" value="ACR_tran"/>
    <property type="match status" value="2"/>
</dbReference>